<dbReference type="PROSITE" id="PS51294">
    <property type="entry name" value="HTH_MYB"/>
    <property type="match status" value="2"/>
</dbReference>
<feature type="domain" description="HTH myb-type" evidence="6">
    <location>
        <begin position="16"/>
        <end position="68"/>
    </location>
</feature>
<dbReference type="EMBL" id="JBBPBK010000013">
    <property type="protein sequence ID" value="KAK9271589.1"/>
    <property type="molecule type" value="Genomic_DNA"/>
</dbReference>
<comment type="subcellular location">
    <subcellularLocation>
        <location evidence="1">Nucleus</location>
    </subcellularLocation>
</comment>
<keyword evidence="3" id="KW-0238">DNA-binding</keyword>
<feature type="domain" description="HTH myb-type" evidence="6">
    <location>
        <begin position="69"/>
        <end position="123"/>
    </location>
</feature>
<dbReference type="GO" id="GO:0005634">
    <property type="term" value="C:nucleus"/>
    <property type="evidence" value="ECO:0007669"/>
    <property type="project" value="UniProtKB-SubCell"/>
</dbReference>
<keyword evidence="4" id="KW-0539">Nucleus</keyword>
<dbReference type="InterPro" id="IPR015495">
    <property type="entry name" value="Myb_TF_plants"/>
</dbReference>
<dbReference type="PANTHER" id="PTHR47994:SF5">
    <property type="entry name" value="F14D16.11-RELATED"/>
    <property type="match status" value="1"/>
</dbReference>
<evidence type="ECO:0000256" key="4">
    <source>
        <dbReference type="ARBA" id="ARBA00023242"/>
    </source>
</evidence>
<dbReference type="InterPro" id="IPR009057">
    <property type="entry name" value="Homeodomain-like_sf"/>
</dbReference>
<keyword evidence="8" id="KW-1185">Reference proteome</keyword>
<comment type="caution">
    <text evidence="7">The sequence shown here is derived from an EMBL/GenBank/DDBJ whole genome shotgun (WGS) entry which is preliminary data.</text>
</comment>
<evidence type="ECO:0000259" key="5">
    <source>
        <dbReference type="PROSITE" id="PS50090"/>
    </source>
</evidence>
<dbReference type="PANTHER" id="PTHR47994">
    <property type="entry name" value="F14D16.11-RELATED"/>
    <property type="match status" value="1"/>
</dbReference>
<dbReference type="SMART" id="SM00717">
    <property type="entry name" value="SANT"/>
    <property type="match status" value="2"/>
</dbReference>
<accession>A0AAP0R7W6</accession>
<dbReference type="SUPFAM" id="SSF46689">
    <property type="entry name" value="Homeodomain-like"/>
    <property type="match status" value="1"/>
</dbReference>
<dbReference type="AlphaFoldDB" id="A0AAP0R7W6"/>
<dbReference type="FunFam" id="1.10.10.60:FF:000349">
    <property type="entry name" value="Transcription factor MYB39"/>
    <property type="match status" value="1"/>
</dbReference>
<dbReference type="PROSITE" id="PS50090">
    <property type="entry name" value="MYB_LIKE"/>
    <property type="match status" value="2"/>
</dbReference>
<dbReference type="Gene3D" id="1.10.10.60">
    <property type="entry name" value="Homeodomain-like"/>
    <property type="match status" value="2"/>
</dbReference>
<name>A0AAP0R7W6_LIQFO</name>
<dbReference type="InterPro" id="IPR001005">
    <property type="entry name" value="SANT/Myb"/>
</dbReference>
<dbReference type="Pfam" id="PF00249">
    <property type="entry name" value="Myb_DNA-binding"/>
    <property type="match status" value="2"/>
</dbReference>
<evidence type="ECO:0000256" key="1">
    <source>
        <dbReference type="ARBA" id="ARBA00004123"/>
    </source>
</evidence>
<reference evidence="7 8" key="1">
    <citation type="journal article" date="2024" name="Plant J.">
        <title>Genome sequences and population genomics reveal climatic adaptation and genomic divergence between two closely related sweetgum species.</title>
        <authorList>
            <person name="Xu W.Q."/>
            <person name="Ren C.Q."/>
            <person name="Zhang X.Y."/>
            <person name="Comes H.P."/>
            <person name="Liu X.H."/>
            <person name="Li Y.G."/>
            <person name="Kettle C.J."/>
            <person name="Jalonen R."/>
            <person name="Gaisberger H."/>
            <person name="Ma Y.Z."/>
            <person name="Qiu Y.X."/>
        </authorList>
    </citation>
    <scope>NUCLEOTIDE SEQUENCE [LARGE SCALE GENOMIC DNA]</scope>
    <source>
        <strain evidence="7">Hangzhou</strain>
    </source>
</reference>
<sequence>MYFYAEMMGRIPCCDDNGLKKGPWTPEEDQKLIEHIQKHGHGSWRALPKAAGLNRCGKSCRLRWTNYLRPDIKRGKFSEEEEQIIINLHSVLGNKWSAIASNLPGRTDNEIKNFWNTHLKKKLLQMGIDPVTHRPRTDLNLLANLPQLLAAANYGNLMNPWVDSALRLQSDATQLAKVQLLHNLLQVLNTSTSPTPNMEAMNLFGTAPLREHQLYEFLRLNSQFEGLANGQVNFPLEGNQILSNLLNLEVPSDYQHTAISKEFTRHNDNNQLGTNSYVIPTANPPIPPLVSASPECSAVNQMENKINPNDMSNPSSTSTTFEAWGELMDDEGSDSYWKDIINQASSSPWPVTS</sequence>
<keyword evidence="2" id="KW-0677">Repeat</keyword>
<feature type="domain" description="Myb-like" evidence="5">
    <location>
        <begin position="16"/>
        <end position="68"/>
    </location>
</feature>
<evidence type="ECO:0000259" key="6">
    <source>
        <dbReference type="PROSITE" id="PS51294"/>
    </source>
</evidence>
<evidence type="ECO:0000313" key="8">
    <source>
        <dbReference type="Proteomes" id="UP001415857"/>
    </source>
</evidence>
<evidence type="ECO:0000313" key="7">
    <source>
        <dbReference type="EMBL" id="KAK9271589.1"/>
    </source>
</evidence>
<proteinExistence type="predicted"/>
<dbReference type="CDD" id="cd00167">
    <property type="entry name" value="SANT"/>
    <property type="match status" value="2"/>
</dbReference>
<organism evidence="7 8">
    <name type="scientific">Liquidambar formosana</name>
    <name type="common">Formosan gum</name>
    <dbReference type="NCBI Taxonomy" id="63359"/>
    <lineage>
        <taxon>Eukaryota</taxon>
        <taxon>Viridiplantae</taxon>
        <taxon>Streptophyta</taxon>
        <taxon>Embryophyta</taxon>
        <taxon>Tracheophyta</taxon>
        <taxon>Spermatophyta</taxon>
        <taxon>Magnoliopsida</taxon>
        <taxon>eudicotyledons</taxon>
        <taxon>Gunneridae</taxon>
        <taxon>Pentapetalae</taxon>
        <taxon>Saxifragales</taxon>
        <taxon>Altingiaceae</taxon>
        <taxon>Liquidambar</taxon>
    </lineage>
</organism>
<dbReference type="GO" id="GO:0003677">
    <property type="term" value="F:DNA binding"/>
    <property type="evidence" value="ECO:0007669"/>
    <property type="project" value="UniProtKB-KW"/>
</dbReference>
<dbReference type="InterPro" id="IPR017930">
    <property type="entry name" value="Myb_dom"/>
</dbReference>
<dbReference type="FunFam" id="1.10.10.60:FF:000001">
    <property type="entry name" value="MYB-related transcription factor"/>
    <property type="match status" value="1"/>
</dbReference>
<evidence type="ECO:0000256" key="3">
    <source>
        <dbReference type="ARBA" id="ARBA00023125"/>
    </source>
</evidence>
<dbReference type="Proteomes" id="UP001415857">
    <property type="component" value="Unassembled WGS sequence"/>
</dbReference>
<evidence type="ECO:0008006" key="9">
    <source>
        <dbReference type="Google" id="ProtNLM"/>
    </source>
</evidence>
<protein>
    <recommendedName>
        <fullName evidence="9">Transcription factor MYB39</fullName>
    </recommendedName>
</protein>
<feature type="domain" description="Myb-like" evidence="5">
    <location>
        <begin position="69"/>
        <end position="119"/>
    </location>
</feature>
<evidence type="ECO:0000256" key="2">
    <source>
        <dbReference type="ARBA" id="ARBA00022737"/>
    </source>
</evidence>
<gene>
    <name evidence="7" type="ORF">L1049_001951</name>
</gene>